<dbReference type="PRINTS" id="PR00756">
    <property type="entry name" value="ALADIPTASE"/>
</dbReference>
<evidence type="ECO:0000259" key="10">
    <source>
        <dbReference type="Pfam" id="PF11940"/>
    </source>
</evidence>
<evidence type="ECO:0000259" key="9">
    <source>
        <dbReference type="Pfam" id="PF01433"/>
    </source>
</evidence>
<dbReference type="InterPro" id="IPR001930">
    <property type="entry name" value="Peptidase_M1"/>
</dbReference>
<dbReference type="GO" id="GO:0006508">
    <property type="term" value="P:proteolysis"/>
    <property type="evidence" value="ECO:0007669"/>
    <property type="project" value="UniProtKB-KW"/>
</dbReference>
<keyword evidence="3" id="KW-0031">Aminopeptidase</keyword>
<dbReference type="Pfam" id="PF11940">
    <property type="entry name" value="DUF3458"/>
    <property type="match status" value="1"/>
</dbReference>
<protein>
    <recommendedName>
        <fullName evidence="14">Aminopeptidase N</fullName>
    </recommendedName>
</protein>
<evidence type="ECO:0008006" key="14">
    <source>
        <dbReference type="Google" id="ProtNLM"/>
    </source>
</evidence>
<keyword evidence="7" id="KW-0862">Zinc</keyword>
<dbReference type="NCBIfam" id="TIGR02414">
    <property type="entry name" value="pepN_proteo"/>
    <property type="match status" value="1"/>
</dbReference>
<accession>A0A7S2QAG2</accession>
<dbReference type="InterPro" id="IPR012779">
    <property type="entry name" value="Peptidase_M1_pepN"/>
</dbReference>
<evidence type="ECO:0000256" key="4">
    <source>
        <dbReference type="ARBA" id="ARBA00022670"/>
    </source>
</evidence>
<comment type="similarity">
    <text evidence="2">Belongs to the peptidase M1 family.</text>
</comment>
<dbReference type="Gene3D" id="1.10.390.10">
    <property type="entry name" value="Neutral Protease Domain 2"/>
    <property type="match status" value="1"/>
</dbReference>
<reference evidence="13" key="1">
    <citation type="submission" date="2021-01" db="EMBL/GenBank/DDBJ databases">
        <authorList>
            <person name="Corre E."/>
            <person name="Pelletier E."/>
            <person name="Niang G."/>
            <person name="Scheremetjew M."/>
            <person name="Finn R."/>
            <person name="Kale V."/>
            <person name="Holt S."/>
            <person name="Cochrane G."/>
            <person name="Meng A."/>
            <person name="Brown T."/>
            <person name="Cohen L."/>
        </authorList>
    </citation>
    <scope>NUCLEOTIDE SEQUENCE</scope>
    <source>
        <strain evidence="13">RCC3387</strain>
    </source>
</reference>
<evidence type="ECO:0000256" key="8">
    <source>
        <dbReference type="ARBA" id="ARBA00023049"/>
    </source>
</evidence>
<keyword evidence="8" id="KW-0482">Metalloprotease</keyword>
<dbReference type="Gene3D" id="2.60.40.1840">
    <property type="match status" value="1"/>
</dbReference>
<evidence type="ECO:0000256" key="1">
    <source>
        <dbReference type="ARBA" id="ARBA00001947"/>
    </source>
</evidence>
<dbReference type="InterPro" id="IPR045357">
    <property type="entry name" value="Aminopeptidase_N-like_N"/>
</dbReference>
<organism evidence="13">
    <name type="scientific">Zooxanthella nutricula</name>
    <dbReference type="NCBI Taxonomy" id="1333877"/>
    <lineage>
        <taxon>Eukaryota</taxon>
        <taxon>Sar</taxon>
        <taxon>Alveolata</taxon>
        <taxon>Dinophyceae</taxon>
        <taxon>Peridiniales</taxon>
        <taxon>Peridiniales incertae sedis</taxon>
        <taxon>Zooxanthella</taxon>
    </lineage>
</organism>
<feature type="domain" description="Peptidase M1 membrane alanine aminopeptidase" evidence="9">
    <location>
        <begin position="252"/>
        <end position="464"/>
    </location>
</feature>
<dbReference type="CDD" id="cd09600">
    <property type="entry name" value="M1_APN"/>
    <property type="match status" value="1"/>
</dbReference>
<feature type="domain" description="Peptidase M1 alanyl aminopeptidase Ig-like fold" evidence="10">
    <location>
        <begin position="469"/>
        <end position="568"/>
    </location>
</feature>
<evidence type="ECO:0000256" key="3">
    <source>
        <dbReference type="ARBA" id="ARBA00022438"/>
    </source>
</evidence>
<evidence type="ECO:0000256" key="7">
    <source>
        <dbReference type="ARBA" id="ARBA00022833"/>
    </source>
</evidence>
<dbReference type="Gene3D" id="3.30.2010.30">
    <property type="match status" value="1"/>
</dbReference>
<evidence type="ECO:0000256" key="6">
    <source>
        <dbReference type="ARBA" id="ARBA00022801"/>
    </source>
</evidence>
<feature type="domain" description="Peptidase M1 alanyl aminopeptidase C-terminal" evidence="11">
    <location>
        <begin position="572"/>
        <end position="900"/>
    </location>
</feature>
<proteinExistence type="inferred from homology"/>
<dbReference type="GO" id="GO:0008237">
    <property type="term" value="F:metallopeptidase activity"/>
    <property type="evidence" value="ECO:0007669"/>
    <property type="project" value="UniProtKB-KW"/>
</dbReference>
<dbReference type="Gene3D" id="2.60.40.1730">
    <property type="entry name" value="tricorn interacting facor f3 domain"/>
    <property type="match status" value="1"/>
</dbReference>
<dbReference type="Pfam" id="PF17432">
    <property type="entry name" value="DUF3458_C"/>
    <property type="match status" value="1"/>
</dbReference>
<dbReference type="FunFam" id="3.30.2010.30:FF:000002">
    <property type="entry name" value="Putative aminopeptidase N"/>
    <property type="match status" value="1"/>
</dbReference>
<dbReference type="EMBL" id="HBGW01087007">
    <property type="protein sequence ID" value="CAD9637315.1"/>
    <property type="molecule type" value="Transcribed_RNA"/>
</dbReference>
<dbReference type="InterPro" id="IPR035414">
    <property type="entry name" value="Peptidase_M1_pepN_Ig-like"/>
</dbReference>
<dbReference type="InterPro" id="IPR038438">
    <property type="entry name" value="PepN_Ig-like_sf"/>
</dbReference>
<evidence type="ECO:0000256" key="5">
    <source>
        <dbReference type="ARBA" id="ARBA00022723"/>
    </source>
</evidence>
<name>A0A7S2QAG2_9DINO</name>
<dbReference type="InterPro" id="IPR042097">
    <property type="entry name" value="Aminopeptidase_N-like_N_sf"/>
</dbReference>
<dbReference type="SUPFAM" id="SSF63737">
    <property type="entry name" value="Leukotriene A4 hydrolase N-terminal domain"/>
    <property type="match status" value="1"/>
</dbReference>
<dbReference type="GO" id="GO:0008270">
    <property type="term" value="F:zinc ion binding"/>
    <property type="evidence" value="ECO:0007669"/>
    <property type="project" value="InterPro"/>
</dbReference>
<dbReference type="FunFam" id="1.10.390.10:FF:000002">
    <property type="entry name" value="Aminopeptidase N"/>
    <property type="match status" value="1"/>
</dbReference>
<evidence type="ECO:0000256" key="2">
    <source>
        <dbReference type="ARBA" id="ARBA00010136"/>
    </source>
</evidence>
<dbReference type="InterPro" id="IPR014782">
    <property type="entry name" value="Peptidase_M1_dom"/>
</dbReference>
<dbReference type="Pfam" id="PF17900">
    <property type="entry name" value="Peptidase_M1_N"/>
    <property type="match status" value="1"/>
</dbReference>
<dbReference type="InterPro" id="IPR037144">
    <property type="entry name" value="Peptidase_M1_pepN_C_sf"/>
</dbReference>
<evidence type="ECO:0000313" key="13">
    <source>
        <dbReference type="EMBL" id="CAD9637315.1"/>
    </source>
</evidence>
<dbReference type="InterPro" id="IPR024601">
    <property type="entry name" value="Peptidase_M1_pepN_C"/>
</dbReference>
<keyword evidence="5" id="KW-0479">Metal-binding</keyword>
<dbReference type="InterPro" id="IPR027268">
    <property type="entry name" value="Peptidase_M4/M1_CTD_sf"/>
</dbReference>
<dbReference type="GO" id="GO:0004177">
    <property type="term" value="F:aminopeptidase activity"/>
    <property type="evidence" value="ECO:0007669"/>
    <property type="project" value="UniProtKB-KW"/>
</dbReference>
<dbReference type="PANTHER" id="PTHR46322">
    <property type="entry name" value="PUROMYCIN-SENSITIVE AMINOPEPTIDASE"/>
    <property type="match status" value="1"/>
</dbReference>
<dbReference type="SUPFAM" id="SSF55486">
    <property type="entry name" value="Metalloproteases ('zincins'), catalytic domain"/>
    <property type="match status" value="1"/>
</dbReference>
<evidence type="ECO:0000259" key="12">
    <source>
        <dbReference type="Pfam" id="PF17900"/>
    </source>
</evidence>
<gene>
    <name evidence="13" type="ORF">BRAN1462_LOCUS55137</name>
</gene>
<dbReference type="Gene3D" id="1.25.50.10">
    <property type="entry name" value="Peptidase M1, alanyl aminopeptidase, C-terminal domain"/>
    <property type="match status" value="1"/>
</dbReference>
<dbReference type="PANTHER" id="PTHR46322:SF1">
    <property type="entry name" value="PUROMYCIN-SENSITIVE AMINOPEPTIDASE"/>
    <property type="match status" value="1"/>
</dbReference>
<dbReference type="AlphaFoldDB" id="A0A7S2QAG2"/>
<sequence length="904" mass="100261">MAAATEVMEKPATIEKFRKDYRQPNYWIQEVQLDVRIFEGETKVEALLRCKLNDSVAEPGAELVLDGEDLRLESVEVVDADGTARGLAEGPEGYELSADGMVVRGTPKASSFDLRTRVVVEPEKNTQLSGLYFSGCMYCTQMEAEGFRRFTYFPDRPDVMAKYTRVRVEADKKKCPVLLGNGNEIDKGDCTDDASRHFAVFQDPFAKPSYLFAIVAGDLGKIEDSFTTASGNEVKLAVFSEQENVDQLGHAMVSLKKAMKWDEDRFGLEYDLDVYNVVAVNDFNMGAMENKGLNIFNTALTLARPDTATDADYERIEGVIGHEYFHNWTGNRVTCRDWFQLTLKEGLTVFRDQEFSGDMGSPAVKRIGEVRVLRARQFPEDGGPMAHPVRPESYIAMDNFYTATVYCKGAEVIRMYQTLLGREGFRKGMDLYFERHDGGAVSCDDFRAAMAEANGRDLSQFEEWYLQPGTPQVQVRSAWDAAAKTYTLTLSQKVGAGQAHLPEAKRREKPMLIPVVVGLLDRATGKELVPSKVLELTEAERSFTFEGMDAEPVPSLLRDFSAPVKMDYPYTDEDLAFLAAYDTDSFNRWEAAQSLGAKAITDQYAAEPGSEHALSPGFAEALRRIVNDRETQDLSLLAYALILPAESAILETMTPPIDPVRLHKARGAVRAAIAAALREDFQRRYEELTPAQGEELVIDGPNAGKRALRNVCLGYLAAPKDAAAVSLCAAQFEEARTRGCMTDKLAALGHLVEMPDGPEVTQALQAFYDDAKGDFLVINKWFTMQAAADVPDILARVEKLIAHPDFTFTNPNRLRSVVSVFAGNVTGFHNADGSGYAFMREQVLKVDKLNPQVASRLALAFSTWAKLDAGRQGLIKEQLTVLRAKEAELSKDTYEVVSKVSQAT</sequence>
<keyword evidence="6" id="KW-0378">Hydrolase</keyword>
<keyword evidence="4" id="KW-0645">Protease</keyword>
<evidence type="ECO:0000259" key="11">
    <source>
        <dbReference type="Pfam" id="PF17432"/>
    </source>
</evidence>
<feature type="domain" description="Aminopeptidase N-like N-terminal" evidence="12">
    <location>
        <begin position="55"/>
        <end position="211"/>
    </location>
</feature>
<dbReference type="Pfam" id="PF01433">
    <property type="entry name" value="Peptidase_M1"/>
    <property type="match status" value="1"/>
</dbReference>
<comment type="cofactor">
    <cofactor evidence="1">
        <name>Zn(2+)</name>
        <dbReference type="ChEBI" id="CHEBI:29105"/>
    </cofactor>
</comment>